<dbReference type="EMBL" id="RJKM01000001">
    <property type="protein sequence ID" value="ROP35822.1"/>
    <property type="molecule type" value="Genomic_DNA"/>
</dbReference>
<evidence type="ECO:0000259" key="1">
    <source>
        <dbReference type="Pfam" id="PF12680"/>
    </source>
</evidence>
<keyword evidence="3" id="KW-1185">Reference proteome</keyword>
<protein>
    <recommendedName>
        <fullName evidence="1">SnoaL-like domain-containing protein</fullName>
    </recommendedName>
</protein>
<sequence>MTTVTPELVAAAYAALLTGDRAKIAEYWSEDLRFHAPGQHRFAGWHEGLDSFLDYLAGVHVASGGTWQTDVLHSVIGGDHSVELVRVHAVRAGAKPDSTSPFDVLEITGAQISRWEDGKVVEGTAGYFGDGATNANQWWSPIGPNGERRDV</sequence>
<dbReference type="Pfam" id="PF12680">
    <property type="entry name" value="SnoaL_2"/>
    <property type="match status" value="1"/>
</dbReference>
<feature type="domain" description="SnoaL-like" evidence="1">
    <location>
        <begin position="9"/>
        <end position="122"/>
    </location>
</feature>
<name>A0A3N1H0M8_9PSEU</name>
<proteinExistence type="predicted"/>
<accession>A0A3N1H0M8</accession>
<comment type="caution">
    <text evidence="2">The sequence shown here is derived from an EMBL/GenBank/DDBJ whole genome shotgun (WGS) entry which is preliminary data.</text>
</comment>
<organism evidence="2 3">
    <name type="scientific">Saccharothrix texasensis</name>
    <dbReference type="NCBI Taxonomy" id="103734"/>
    <lineage>
        <taxon>Bacteria</taxon>
        <taxon>Bacillati</taxon>
        <taxon>Actinomycetota</taxon>
        <taxon>Actinomycetes</taxon>
        <taxon>Pseudonocardiales</taxon>
        <taxon>Pseudonocardiaceae</taxon>
        <taxon>Saccharothrix</taxon>
    </lineage>
</organism>
<dbReference type="Gene3D" id="3.10.450.50">
    <property type="match status" value="1"/>
</dbReference>
<dbReference type="RefSeq" id="WP_123741895.1">
    <property type="nucleotide sequence ID" value="NZ_RJKM01000001.1"/>
</dbReference>
<evidence type="ECO:0000313" key="2">
    <source>
        <dbReference type="EMBL" id="ROP35822.1"/>
    </source>
</evidence>
<gene>
    <name evidence="2" type="ORF">EDD40_1074</name>
</gene>
<dbReference type="Proteomes" id="UP000268727">
    <property type="component" value="Unassembled WGS sequence"/>
</dbReference>
<dbReference type="InterPro" id="IPR032710">
    <property type="entry name" value="NTF2-like_dom_sf"/>
</dbReference>
<evidence type="ECO:0000313" key="3">
    <source>
        <dbReference type="Proteomes" id="UP000268727"/>
    </source>
</evidence>
<reference evidence="2 3" key="1">
    <citation type="submission" date="2018-11" db="EMBL/GenBank/DDBJ databases">
        <title>Sequencing the genomes of 1000 actinobacteria strains.</title>
        <authorList>
            <person name="Klenk H.-P."/>
        </authorList>
    </citation>
    <scope>NUCLEOTIDE SEQUENCE [LARGE SCALE GENOMIC DNA]</scope>
    <source>
        <strain evidence="2 3">DSM 44231</strain>
    </source>
</reference>
<dbReference type="AlphaFoldDB" id="A0A3N1H0M8"/>
<dbReference type="OrthoDB" id="8375282at2"/>
<dbReference type="SUPFAM" id="SSF54427">
    <property type="entry name" value="NTF2-like"/>
    <property type="match status" value="1"/>
</dbReference>
<dbReference type="InterPro" id="IPR037401">
    <property type="entry name" value="SnoaL-like"/>
</dbReference>